<proteinExistence type="predicted"/>
<evidence type="ECO:0000313" key="3">
    <source>
        <dbReference type="Proteomes" id="UP000256561"/>
    </source>
</evidence>
<evidence type="ECO:0000256" key="1">
    <source>
        <dbReference type="SAM" id="Coils"/>
    </source>
</evidence>
<dbReference type="Proteomes" id="UP000256561">
    <property type="component" value="Unassembled WGS sequence"/>
</dbReference>
<evidence type="ECO:0000313" key="2">
    <source>
        <dbReference type="EMBL" id="RDV25231.1"/>
    </source>
</evidence>
<dbReference type="AlphaFoldDB" id="A0A3D8M6H8"/>
<feature type="coiled-coil region" evidence="1">
    <location>
        <begin position="153"/>
        <end position="190"/>
    </location>
</feature>
<accession>A0A3D8M6H8</accession>
<keyword evidence="1" id="KW-0175">Coiled coil</keyword>
<protein>
    <submittedName>
        <fullName evidence="2">Uncharacterized protein</fullName>
    </submittedName>
</protein>
<name>A0A3D8M6H8_9ALTE</name>
<dbReference type="PROSITE" id="PS51257">
    <property type="entry name" value="PROKAR_LIPOPROTEIN"/>
    <property type="match status" value="1"/>
</dbReference>
<gene>
    <name evidence="2" type="ORF">DXV75_11550</name>
</gene>
<dbReference type="RefSeq" id="WP_115593563.1">
    <property type="nucleotide sequence ID" value="NZ_QRHA01000007.1"/>
</dbReference>
<sequence>MRTMTVVLMLAILQGCKATQEQMPPAPAPVIQHVYSTEQKSPPLCIVPRDVESFVGQCDIGYWVRMWVEADAMRWPQRKALLAELGTSLPDTLKKIVLSLPTDTPYQDRLRAQNYLTEIQSVLNPQVIEAVNTLVSRPNTQLLEFESAITLLSRVNTQQAQSMENLREELEAQRKQIEELLQIEATLMDKNRSTQQ</sequence>
<comment type="caution">
    <text evidence="2">The sequence shown here is derived from an EMBL/GenBank/DDBJ whole genome shotgun (WGS) entry which is preliminary data.</text>
</comment>
<dbReference type="OrthoDB" id="6321769at2"/>
<organism evidence="2 3">
    <name type="scientific">Alteromonas aestuariivivens</name>
    <dbReference type="NCBI Taxonomy" id="1938339"/>
    <lineage>
        <taxon>Bacteria</taxon>
        <taxon>Pseudomonadati</taxon>
        <taxon>Pseudomonadota</taxon>
        <taxon>Gammaproteobacteria</taxon>
        <taxon>Alteromonadales</taxon>
        <taxon>Alteromonadaceae</taxon>
        <taxon>Alteromonas/Salinimonas group</taxon>
        <taxon>Alteromonas</taxon>
    </lineage>
</organism>
<keyword evidence="3" id="KW-1185">Reference proteome</keyword>
<reference evidence="3" key="1">
    <citation type="submission" date="2018-08" db="EMBL/GenBank/DDBJ databases">
        <authorList>
            <person name="Zhang J."/>
            <person name="Du Z.-J."/>
        </authorList>
    </citation>
    <scope>NUCLEOTIDE SEQUENCE [LARGE SCALE GENOMIC DNA]</scope>
    <source>
        <strain evidence="3">KCTC 52655</strain>
    </source>
</reference>
<dbReference type="EMBL" id="QRHA01000007">
    <property type="protein sequence ID" value="RDV25231.1"/>
    <property type="molecule type" value="Genomic_DNA"/>
</dbReference>